<dbReference type="SUPFAM" id="SSF57362">
    <property type="entry name" value="BPTI-like"/>
    <property type="match status" value="2"/>
</dbReference>
<sequence>MQLLTLFALLCLLEFTPSGGAPPRYCQKPAEEATRMCPNGEDITLRFTYDPNIKKCRQYWQSGCDRRRNPNSFDNFTQCMRKCNPTSICLKPPKKHRWFLFFTTYVFNITTMKCEEKKSFKNPKIGPGYNRFSKKQDCENTCEPILQTVIYSG</sequence>
<feature type="domain" description="BPTI/Kunitz inhibitor" evidence="2">
    <location>
        <begin position="26"/>
        <end position="83"/>
    </location>
</feature>
<protein>
    <submittedName>
        <fullName evidence="3">Putative kunitz-type peptidase inhibitor</fullName>
    </submittedName>
</protein>
<accession>A0A023FRD8</accession>
<dbReference type="AlphaFoldDB" id="A0A023FRD8"/>
<evidence type="ECO:0000259" key="2">
    <source>
        <dbReference type="PROSITE" id="PS50279"/>
    </source>
</evidence>
<dbReference type="GO" id="GO:0004867">
    <property type="term" value="F:serine-type endopeptidase inhibitor activity"/>
    <property type="evidence" value="ECO:0007669"/>
    <property type="project" value="InterPro"/>
</dbReference>
<dbReference type="Gene3D" id="4.10.410.10">
    <property type="entry name" value="Pancreatic trypsin inhibitor Kunitz domain"/>
    <property type="match status" value="2"/>
</dbReference>
<dbReference type="Pfam" id="PF00014">
    <property type="entry name" value="Kunitz_BPTI"/>
    <property type="match status" value="1"/>
</dbReference>
<evidence type="ECO:0000313" key="3">
    <source>
        <dbReference type="EMBL" id="JAC23909.1"/>
    </source>
</evidence>
<feature type="signal peptide" evidence="1">
    <location>
        <begin position="1"/>
        <end position="20"/>
    </location>
</feature>
<dbReference type="InterPro" id="IPR036880">
    <property type="entry name" value="Kunitz_BPTI_sf"/>
</dbReference>
<dbReference type="PROSITE" id="PS50279">
    <property type="entry name" value="BPTI_KUNITZ_2"/>
    <property type="match status" value="1"/>
</dbReference>
<name>A0A023FRD8_AMBCJ</name>
<keyword evidence="1" id="KW-0732">Signal</keyword>
<reference evidence="3" key="1">
    <citation type="submission" date="2014-03" db="EMBL/GenBank/DDBJ databases">
        <title>The sialotranscriptome of Amblyomma triste, Amblyomma parvum and Amblyomma cajennense ticks, uncovered by 454-based RNA-seq.</title>
        <authorList>
            <person name="Garcia G.R."/>
            <person name="Gardinassi L.G."/>
            <person name="Ribeiro J.M."/>
            <person name="Anatriello E."/>
            <person name="Ferreira B.R."/>
            <person name="Moreira H.N."/>
            <person name="Mafra C."/>
            <person name="Olegario M.M."/>
            <person name="Szabo P.J."/>
            <person name="Miranda-Santos I.K."/>
            <person name="Maruyama S.R."/>
        </authorList>
    </citation>
    <scope>NUCLEOTIDE SEQUENCE</scope>
    <source>
        <strain evidence="3">Uberlandia</strain>
        <tissue evidence="3">Salivary glands</tissue>
    </source>
</reference>
<proteinExistence type="evidence at transcript level"/>
<organism evidence="3">
    <name type="scientific">Amblyomma cajennense</name>
    <name type="common">Cayenne tick</name>
    <name type="synonym">Acarus cajennensis</name>
    <dbReference type="NCBI Taxonomy" id="34607"/>
    <lineage>
        <taxon>Eukaryota</taxon>
        <taxon>Metazoa</taxon>
        <taxon>Ecdysozoa</taxon>
        <taxon>Arthropoda</taxon>
        <taxon>Chelicerata</taxon>
        <taxon>Arachnida</taxon>
        <taxon>Acari</taxon>
        <taxon>Parasitiformes</taxon>
        <taxon>Ixodida</taxon>
        <taxon>Ixodoidea</taxon>
        <taxon>Ixodidae</taxon>
        <taxon>Amblyomminae</taxon>
        <taxon>Amblyomma</taxon>
    </lineage>
</organism>
<evidence type="ECO:0000256" key="1">
    <source>
        <dbReference type="SAM" id="SignalP"/>
    </source>
</evidence>
<dbReference type="SMART" id="SM00131">
    <property type="entry name" value="KU"/>
    <property type="match status" value="2"/>
</dbReference>
<dbReference type="InterPro" id="IPR002223">
    <property type="entry name" value="Kunitz_BPTI"/>
</dbReference>
<feature type="chain" id="PRO_5001515831" evidence="1">
    <location>
        <begin position="21"/>
        <end position="153"/>
    </location>
</feature>
<dbReference type="EMBL" id="GBBK01000573">
    <property type="protein sequence ID" value="JAC23909.1"/>
    <property type="molecule type" value="mRNA"/>
</dbReference>